<organism evidence="2 3">
    <name type="scientific">Chitinophaga jiangningensis</name>
    <dbReference type="NCBI Taxonomy" id="1419482"/>
    <lineage>
        <taxon>Bacteria</taxon>
        <taxon>Pseudomonadati</taxon>
        <taxon>Bacteroidota</taxon>
        <taxon>Chitinophagia</taxon>
        <taxon>Chitinophagales</taxon>
        <taxon>Chitinophagaceae</taxon>
        <taxon>Chitinophaga</taxon>
    </lineage>
</organism>
<sequence length="209" mass="23890">MLYILSPYCFLNPKNLICIFPKHLLVTNMILTKHLQLMPCTLHHFELFLQGSDVLASQLDITIADNWIEYPEVILVTYDKLRNDPTLLGWFFYMVILKDSRELIGAGGFKGKPSADGTVEIAYEISPDHREKGYGTEMAQALLNFAFGHSYVTNVIAHTEEEYNASVKILQKVGMSFVGAIRNKDNEELWEWKITREQFEKAQQGVVNA</sequence>
<accession>A0A1M7EHV2</accession>
<dbReference type="AlphaFoldDB" id="A0A1M7EHV2"/>
<dbReference type="Proteomes" id="UP000184420">
    <property type="component" value="Unassembled WGS sequence"/>
</dbReference>
<dbReference type="STRING" id="1419482.SAMN05444266_105451"/>
<dbReference type="Pfam" id="PF13302">
    <property type="entry name" value="Acetyltransf_3"/>
    <property type="match status" value="1"/>
</dbReference>
<reference evidence="2 3" key="1">
    <citation type="submission" date="2016-11" db="EMBL/GenBank/DDBJ databases">
        <authorList>
            <person name="Jaros S."/>
            <person name="Januszkiewicz K."/>
            <person name="Wedrychowicz H."/>
        </authorList>
    </citation>
    <scope>NUCLEOTIDE SEQUENCE [LARGE SCALE GENOMIC DNA]</scope>
    <source>
        <strain evidence="2 3">DSM 27406</strain>
    </source>
</reference>
<dbReference type="Gene3D" id="3.40.630.30">
    <property type="match status" value="1"/>
</dbReference>
<protein>
    <submittedName>
        <fullName evidence="2">Protein N-acetyltransferase, RimJ/RimL family</fullName>
    </submittedName>
</protein>
<keyword evidence="3" id="KW-1185">Reference proteome</keyword>
<dbReference type="InterPro" id="IPR000182">
    <property type="entry name" value="GNAT_dom"/>
</dbReference>
<dbReference type="CDD" id="cd04301">
    <property type="entry name" value="NAT_SF"/>
    <property type="match status" value="1"/>
</dbReference>
<dbReference type="InterPro" id="IPR016181">
    <property type="entry name" value="Acyl_CoA_acyltransferase"/>
</dbReference>
<dbReference type="EMBL" id="FRBL01000005">
    <property type="protein sequence ID" value="SHL91297.1"/>
    <property type="molecule type" value="Genomic_DNA"/>
</dbReference>
<dbReference type="InterPro" id="IPR051531">
    <property type="entry name" value="N-acetyltransferase"/>
</dbReference>
<dbReference type="OrthoDB" id="9811523at2"/>
<proteinExistence type="predicted"/>
<evidence type="ECO:0000313" key="2">
    <source>
        <dbReference type="EMBL" id="SHL91297.1"/>
    </source>
</evidence>
<dbReference type="GO" id="GO:0016747">
    <property type="term" value="F:acyltransferase activity, transferring groups other than amino-acyl groups"/>
    <property type="evidence" value="ECO:0007669"/>
    <property type="project" value="InterPro"/>
</dbReference>
<gene>
    <name evidence="2" type="ORF">SAMN05444266_105451</name>
</gene>
<dbReference type="SUPFAM" id="SSF55729">
    <property type="entry name" value="Acyl-CoA N-acyltransferases (Nat)"/>
    <property type="match status" value="1"/>
</dbReference>
<dbReference type="PROSITE" id="PS51186">
    <property type="entry name" value="GNAT"/>
    <property type="match status" value="1"/>
</dbReference>
<keyword evidence="2" id="KW-0808">Transferase</keyword>
<name>A0A1M7EHV2_9BACT</name>
<dbReference type="PANTHER" id="PTHR43792">
    <property type="entry name" value="GNAT FAMILY, PUTATIVE (AFU_ORTHOLOGUE AFUA_3G00765)-RELATED-RELATED"/>
    <property type="match status" value="1"/>
</dbReference>
<evidence type="ECO:0000259" key="1">
    <source>
        <dbReference type="PROSITE" id="PS51186"/>
    </source>
</evidence>
<dbReference type="PANTHER" id="PTHR43792:SF13">
    <property type="entry name" value="ACETYLTRANSFERASE"/>
    <property type="match status" value="1"/>
</dbReference>
<evidence type="ECO:0000313" key="3">
    <source>
        <dbReference type="Proteomes" id="UP000184420"/>
    </source>
</evidence>
<feature type="domain" description="N-acetyltransferase" evidence="1">
    <location>
        <begin position="35"/>
        <end position="197"/>
    </location>
</feature>